<dbReference type="InterPro" id="IPR001406">
    <property type="entry name" value="PsdUridine_synth_TruA"/>
</dbReference>
<evidence type="ECO:0000256" key="8">
    <source>
        <dbReference type="SAM" id="MobiDB-lite"/>
    </source>
</evidence>
<dbReference type="Pfam" id="PF01416">
    <property type="entry name" value="PseudoU_synth_1"/>
    <property type="match status" value="2"/>
</dbReference>
<accession>A0A3R8S4X3</accession>
<dbReference type="InterPro" id="IPR020103">
    <property type="entry name" value="PsdUridine_synth_cat_dom_sf"/>
</dbReference>
<dbReference type="GO" id="GO:0003723">
    <property type="term" value="F:RNA binding"/>
    <property type="evidence" value="ECO:0007669"/>
    <property type="project" value="InterPro"/>
</dbReference>
<sequence>MDEGQGASAPSATRATRRVALGISYRGTAYHGWQSQPAGVATVQGALEKALAAFAVQPVSVVCAGRTDAGVHGINQVVHLDTDLHREPFSWVRGTNTFLPPDIAVQWAMEVPMHFHARNSAEGRRYAFIVLEAPVRPALEAGQVGWVFRPLDHAAMEAAAACLIGQHDFSSFRAAQCQSPTPVKLLREIRITRCAAPRMPLAPGSPDAHMPQRSPVGAGAPRQAEPAANIYWRFDFEGQAFLHHMIRNIMGCLIAVGSGNQPPSWMQAVLDARDRDAAAPTFPPDGLYFLGPRYNEAWGLPNVTPALAWLPA</sequence>
<dbReference type="AlphaFoldDB" id="A0A3R8S4X3"/>
<evidence type="ECO:0000256" key="2">
    <source>
        <dbReference type="ARBA" id="ARBA00022694"/>
    </source>
</evidence>
<feature type="domain" description="Pseudouridine synthase I TruA alpha/beta" evidence="9">
    <location>
        <begin position="24"/>
        <end position="118"/>
    </location>
</feature>
<dbReference type="FunFam" id="3.30.70.580:FF:000001">
    <property type="entry name" value="tRNA pseudouridine synthase A"/>
    <property type="match status" value="1"/>
</dbReference>
<dbReference type="EMBL" id="RSED01000021">
    <property type="protein sequence ID" value="RRS02501.1"/>
    <property type="molecule type" value="Genomic_DNA"/>
</dbReference>
<feature type="binding site" evidence="4 6">
    <location>
        <position position="126"/>
    </location>
    <ligand>
        <name>substrate</name>
    </ligand>
</feature>
<dbReference type="InterPro" id="IPR020097">
    <property type="entry name" value="PsdUridine_synth_TruA_a/b_dom"/>
</dbReference>
<evidence type="ECO:0000256" key="7">
    <source>
        <dbReference type="RuleBase" id="RU003792"/>
    </source>
</evidence>
<feature type="active site" description="Nucleophile" evidence="4 5">
    <location>
        <position position="68"/>
    </location>
</feature>
<dbReference type="GO" id="GO:0031119">
    <property type="term" value="P:tRNA pseudouridine synthesis"/>
    <property type="evidence" value="ECO:0007669"/>
    <property type="project" value="UniProtKB-UniRule"/>
</dbReference>
<keyword evidence="2 4" id="KW-0819">tRNA processing</keyword>
<evidence type="ECO:0000259" key="9">
    <source>
        <dbReference type="Pfam" id="PF01416"/>
    </source>
</evidence>
<keyword evidence="3 4" id="KW-0413">Isomerase</keyword>
<dbReference type="OrthoDB" id="9811823at2"/>
<protein>
    <recommendedName>
        <fullName evidence="4">tRNA pseudouridine synthase A</fullName>
        <ecNumber evidence="4">5.4.99.12</ecNumber>
    </recommendedName>
    <alternativeName>
        <fullName evidence="4">tRNA pseudouridine(38-40) synthase</fullName>
    </alternativeName>
    <alternativeName>
        <fullName evidence="4">tRNA pseudouridylate synthase I</fullName>
    </alternativeName>
    <alternativeName>
        <fullName evidence="4">tRNA-uridine isomerase I</fullName>
    </alternativeName>
</protein>
<evidence type="ECO:0000256" key="4">
    <source>
        <dbReference type="HAMAP-Rule" id="MF_00171"/>
    </source>
</evidence>
<dbReference type="PIRSF" id="PIRSF001430">
    <property type="entry name" value="tRNA_psdUrid_synth"/>
    <property type="match status" value="1"/>
</dbReference>
<dbReference type="PANTHER" id="PTHR11142:SF0">
    <property type="entry name" value="TRNA PSEUDOURIDINE SYNTHASE-LIKE 1"/>
    <property type="match status" value="1"/>
</dbReference>
<comment type="similarity">
    <text evidence="1 4 7">Belongs to the tRNA pseudouridine synthase TruA family.</text>
</comment>
<dbReference type="NCBIfam" id="TIGR00071">
    <property type="entry name" value="hisT_truA"/>
    <property type="match status" value="1"/>
</dbReference>
<feature type="region of interest" description="Disordered" evidence="8">
    <location>
        <begin position="201"/>
        <end position="221"/>
    </location>
</feature>
<dbReference type="InterPro" id="IPR020095">
    <property type="entry name" value="PsdUridine_synth_TruA_C"/>
</dbReference>
<dbReference type="CDD" id="cd02570">
    <property type="entry name" value="PseudoU_synth_EcTruA"/>
    <property type="match status" value="1"/>
</dbReference>
<dbReference type="InterPro" id="IPR020094">
    <property type="entry name" value="TruA/RsuA/RluB/E/F_N"/>
</dbReference>
<comment type="caution">
    <text evidence="4">Lacks conserved residue(s) required for the propagation of feature annotation.</text>
</comment>
<dbReference type="Gene3D" id="3.30.70.580">
    <property type="entry name" value="Pseudouridine synthase I, catalytic domain, N-terminal subdomain"/>
    <property type="match status" value="1"/>
</dbReference>
<evidence type="ECO:0000256" key="3">
    <source>
        <dbReference type="ARBA" id="ARBA00023235"/>
    </source>
</evidence>
<comment type="function">
    <text evidence="4">Formation of pseudouridine at positions 38, 39 and 40 in the anticodon stem and loop of transfer RNAs.</text>
</comment>
<dbReference type="SUPFAM" id="SSF55120">
    <property type="entry name" value="Pseudouridine synthase"/>
    <property type="match status" value="1"/>
</dbReference>
<evidence type="ECO:0000256" key="1">
    <source>
        <dbReference type="ARBA" id="ARBA00009375"/>
    </source>
</evidence>
<evidence type="ECO:0000313" key="10">
    <source>
        <dbReference type="EMBL" id="RRS02501.1"/>
    </source>
</evidence>
<dbReference type="Proteomes" id="UP000269265">
    <property type="component" value="Unassembled WGS sequence"/>
</dbReference>
<comment type="catalytic activity">
    <reaction evidence="4 7">
        <text>uridine(38/39/40) in tRNA = pseudouridine(38/39/40) in tRNA</text>
        <dbReference type="Rhea" id="RHEA:22376"/>
        <dbReference type="Rhea" id="RHEA-COMP:10085"/>
        <dbReference type="Rhea" id="RHEA-COMP:10087"/>
        <dbReference type="ChEBI" id="CHEBI:65314"/>
        <dbReference type="ChEBI" id="CHEBI:65315"/>
        <dbReference type="EC" id="5.4.99.12"/>
    </reaction>
</comment>
<name>A0A3R8S4X3_9BURK</name>
<comment type="caution">
    <text evidence="10">The sequence shown here is derived from an EMBL/GenBank/DDBJ whole genome shotgun (WGS) entry which is preliminary data.</text>
</comment>
<dbReference type="GO" id="GO:0160147">
    <property type="term" value="F:tRNA pseudouridine(38-40) synthase activity"/>
    <property type="evidence" value="ECO:0007669"/>
    <property type="project" value="UniProtKB-EC"/>
</dbReference>
<keyword evidence="11" id="KW-1185">Reference proteome</keyword>
<feature type="domain" description="Pseudouridine synthase I TruA alpha/beta" evidence="9">
    <location>
        <begin position="159"/>
        <end position="295"/>
    </location>
</feature>
<dbReference type="EC" id="5.4.99.12" evidence="4"/>
<comment type="subunit">
    <text evidence="4">Homodimer.</text>
</comment>
<proteinExistence type="inferred from homology"/>
<dbReference type="Gene3D" id="3.30.70.660">
    <property type="entry name" value="Pseudouridine synthase I, catalytic domain, C-terminal subdomain"/>
    <property type="match status" value="1"/>
</dbReference>
<reference evidence="10 11" key="1">
    <citation type="submission" date="2018-12" db="EMBL/GenBank/DDBJ databases">
        <title>The whole draft genome of Aquabacterium sp. SJQ9.</title>
        <authorList>
            <person name="Sun L."/>
            <person name="Gao X."/>
            <person name="Chen W."/>
            <person name="Huang K."/>
        </authorList>
    </citation>
    <scope>NUCLEOTIDE SEQUENCE [LARGE SCALE GENOMIC DNA]</scope>
    <source>
        <strain evidence="10 11">SJQ9</strain>
    </source>
</reference>
<organism evidence="10 11">
    <name type="scientific">Aquabacterium soli</name>
    <dbReference type="NCBI Taxonomy" id="2493092"/>
    <lineage>
        <taxon>Bacteria</taxon>
        <taxon>Pseudomonadati</taxon>
        <taxon>Pseudomonadota</taxon>
        <taxon>Betaproteobacteria</taxon>
        <taxon>Burkholderiales</taxon>
        <taxon>Aquabacterium</taxon>
    </lineage>
</organism>
<evidence type="ECO:0000313" key="11">
    <source>
        <dbReference type="Proteomes" id="UP000269265"/>
    </source>
</evidence>
<dbReference type="HAMAP" id="MF_00171">
    <property type="entry name" value="TruA"/>
    <property type="match status" value="1"/>
</dbReference>
<dbReference type="RefSeq" id="WP_125244967.1">
    <property type="nucleotide sequence ID" value="NZ_RSED01000021.1"/>
</dbReference>
<evidence type="ECO:0000256" key="5">
    <source>
        <dbReference type="PIRSR" id="PIRSR001430-1"/>
    </source>
</evidence>
<gene>
    <name evidence="4 10" type="primary">truA</name>
    <name evidence="10" type="ORF">EIP75_20015</name>
</gene>
<dbReference type="PANTHER" id="PTHR11142">
    <property type="entry name" value="PSEUDOURIDYLATE SYNTHASE"/>
    <property type="match status" value="1"/>
</dbReference>
<evidence type="ECO:0000256" key="6">
    <source>
        <dbReference type="PIRSR" id="PIRSR001430-2"/>
    </source>
</evidence>